<evidence type="ECO:0000256" key="1">
    <source>
        <dbReference type="SAM" id="SignalP"/>
    </source>
</evidence>
<evidence type="ECO:0000313" key="3">
    <source>
        <dbReference type="Proteomes" id="UP000541610"/>
    </source>
</evidence>
<evidence type="ECO:0000313" key="2">
    <source>
        <dbReference type="EMBL" id="KAF4682121.1"/>
    </source>
</evidence>
<gene>
    <name evidence="2" type="ORF">FOZ60_011032</name>
</gene>
<sequence>MSSILVRIIVLPIILVNSSAPSSLSSGTFVPANDDLPDGVTYLGLHKYEQDGVNIGMLHLIKQSRSFLHDVEKWFPFVRRLRRLAQPRAEWRSFFKIRTRNGTPVLDLRAFPPSDDARETNLHNFGEALCEALDPAKASRITGTKVGLATTPTQPVQFTADKFDEGSYETVRKVSSTPQLRVQFVDAVELSIHCTEYLQHRQPDFHDPRYYVYRQFHWSILLKRDADHPIHRLEPDVAP</sequence>
<reference evidence="2 3" key="1">
    <citation type="submission" date="2020-04" db="EMBL/GenBank/DDBJ databases">
        <title>Perkinsus olseni comparative genomics.</title>
        <authorList>
            <person name="Bogema D.R."/>
        </authorList>
    </citation>
    <scope>NUCLEOTIDE SEQUENCE [LARGE SCALE GENOMIC DNA]</scope>
    <source>
        <strain evidence="2">00978-12</strain>
    </source>
</reference>
<dbReference type="Proteomes" id="UP000541610">
    <property type="component" value="Unassembled WGS sequence"/>
</dbReference>
<accession>A0A7J6NGG5</accession>
<feature type="chain" id="PRO_5029536758" evidence="1">
    <location>
        <begin position="19"/>
        <end position="239"/>
    </location>
</feature>
<organism evidence="2 3">
    <name type="scientific">Perkinsus olseni</name>
    <name type="common">Perkinsus atlanticus</name>
    <dbReference type="NCBI Taxonomy" id="32597"/>
    <lineage>
        <taxon>Eukaryota</taxon>
        <taxon>Sar</taxon>
        <taxon>Alveolata</taxon>
        <taxon>Perkinsozoa</taxon>
        <taxon>Perkinsea</taxon>
        <taxon>Perkinsida</taxon>
        <taxon>Perkinsidae</taxon>
        <taxon>Perkinsus</taxon>
    </lineage>
</organism>
<comment type="caution">
    <text evidence="2">The sequence shown here is derived from an EMBL/GenBank/DDBJ whole genome shotgun (WGS) entry which is preliminary data.</text>
</comment>
<dbReference type="AlphaFoldDB" id="A0A7J6NGG5"/>
<proteinExistence type="predicted"/>
<protein>
    <submittedName>
        <fullName evidence="2">Uncharacterized protein</fullName>
    </submittedName>
</protein>
<feature type="signal peptide" evidence="1">
    <location>
        <begin position="1"/>
        <end position="18"/>
    </location>
</feature>
<keyword evidence="1" id="KW-0732">Signal</keyword>
<dbReference type="EMBL" id="JABANP010000457">
    <property type="protein sequence ID" value="KAF4682121.1"/>
    <property type="molecule type" value="Genomic_DNA"/>
</dbReference>
<name>A0A7J6NGG5_PEROL</name>